<accession>A0A2M6WVR9</accession>
<evidence type="ECO:0000256" key="2">
    <source>
        <dbReference type="SAM" id="Phobius"/>
    </source>
</evidence>
<evidence type="ECO:0000313" key="4">
    <source>
        <dbReference type="Proteomes" id="UP000230481"/>
    </source>
</evidence>
<proteinExistence type="predicted"/>
<keyword evidence="2" id="KW-0812">Transmembrane</keyword>
<protein>
    <submittedName>
        <fullName evidence="3">Uncharacterized protein</fullName>
    </submittedName>
</protein>
<feature type="region of interest" description="Disordered" evidence="1">
    <location>
        <begin position="1"/>
        <end position="70"/>
    </location>
</feature>
<evidence type="ECO:0000256" key="1">
    <source>
        <dbReference type="SAM" id="MobiDB-lite"/>
    </source>
</evidence>
<keyword evidence="2" id="KW-1133">Transmembrane helix</keyword>
<organism evidence="3 4">
    <name type="scientific">Candidatus Campbellbacteria bacterium CG10_big_fil_rev_8_21_14_0_10_35_52</name>
    <dbReference type="NCBI Taxonomy" id="1974527"/>
    <lineage>
        <taxon>Bacteria</taxon>
        <taxon>Candidatus Campbelliibacteriota</taxon>
    </lineage>
</organism>
<dbReference type="Proteomes" id="UP000230481">
    <property type="component" value="Unassembled WGS sequence"/>
</dbReference>
<name>A0A2M6WVR9_9BACT</name>
<sequence>MAEEEIQFQQTPNTSSPRNNFNPLQKQDVYSDAREKIEIKPQNQNSPSSIPTQPPPPPSTQIYEKQNHQASQDNIDANEQKYKNKNKFDKYKETSVKPLRTYKDDIANAMKNRKGSFVGIITAENDRNVKNKEKIENKKNYSSKEYVKKASIVILSATLIVFGVSALFYFYGKRKSDIVEIQPKIKSIIFADEIEEFEITDLSRRQILSGLSFIKKQTTLPESKIKNISIVKSTEDKSGAVDKKLISSVDFLNSIEARVTASFIRSLETVFMLGIHILRSGSQPFLILKTSFYENSFAGMLQWESDIKEDLAPLFNVLDTNTEKVNQEDDTNKAVFSAITFNDAVIKNKDVRILKNKNSKTLLMYSFLDKNTIVITTNENTFNEVFTRFNSSRILQ</sequence>
<feature type="compositionally biased region" description="Low complexity" evidence="1">
    <location>
        <begin position="41"/>
        <end position="51"/>
    </location>
</feature>
<evidence type="ECO:0000313" key="3">
    <source>
        <dbReference type="EMBL" id="PIT96895.1"/>
    </source>
</evidence>
<reference evidence="4" key="1">
    <citation type="submission" date="2017-09" db="EMBL/GenBank/DDBJ databases">
        <title>Depth-based differentiation of microbial function through sediment-hosted aquifers and enrichment of novel symbionts in the deep terrestrial subsurface.</title>
        <authorList>
            <person name="Probst A.J."/>
            <person name="Ladd B."/>
            <person name="Jarett J.K."/>
            <person name="Geller-Mcgrath D.E."/>
            <person name="Sieber C.M.K."/>
            <person name="Emerson J.B."/>
            <person name="Anantharaman K."/>
            <person name="Thomas B.C."/>
            <person name="Malmstrom R."/>
            <person name="Stieglmeier M."/>
            <person name="Klingl A."/>
            <person name="Woyke T."/>
            <person name="Ryan C.M."/>
            <person name="Banfield J.F."/>
        </authorList>
    </citation>
    <scope>NUCLEOTIDE SEQUENCE [LARGE SCALE GENOMIC DNA]</scope>
</reference>
<dbReference type="EMBL" id="PFAA01000017">
    <property type="protein sequence ID" value="PIT96895.1"/>
    <property type="molecule type" value="Genomic_DNA"/>
</dbReference>
<feature type="transmembrane region" description="Helical" evidence="2">
    <location>
        <begin position="152"/>
        <end position="172"/>
    </location>
</feature>
<feature type="compositionally biased region" description="Basic and acidic residues" evidence="1">
    <location>
        <begin position="29"/>
        <end position="39"/>
    </location>
</feature>
<dbReference type="AlphaFoldDB" id="A0A2M6WVR9"/>
<comment type="caution">
    <text evidence="3">The sequence shown here is derived from an EMBL/GenBank/DDBJ whole genome shotgun (WGS) entry which is preliminary data.</text>
</comment>
<gene>
    <name evidence="3" type="ORF">COT82_00660</name>
</gene>
<keyword evidence="2" id="KW-0472">Membrane</keyword>
<feature type="compositionally biased region" description="Polar residues" evidence="1">
    <location>
        <begin position="7"/>
        <end position="25"/>
    </location>
</feature>